<evidence type="ECO:0000256" key="2">
    <source>
        <dbReference type="ARBA" id="ARBA00022737"/>
    </source>
</evidence>
<protein>
    <submittedName>
        <fullName evidence="4">Uncharacterized protein</fullName>
    </submittedName>
</protein>
<dbReference type="InterPro" id="IPR015915">
    <property type="entry name" value="Kelch-typ_b-propeller"/>
</dbReference>
<proteinExistence type="predicted"/>
<dbReference type="InterPro" id="IPR006652">
    <property type="entry name" value="Kelch_1"/>
</dbReference>
<dbReference type="Pfam" id="PF01344">
    <property type="entry name" value="Kelch_1"/>
    <property type="match status" value="1"/>
</dbReference>
<evidence type="ECO:0000313" key="5">
    <source>
        <dbReference type="Proteomes" id="UP000825729"/>
    </source>
</evidence>
<sequence length="636" mass="68877">MGSLGAELVKKKAMWLHPKALGFTPSERWGHSACCSNGIVYVFGGCCGGLHFSDVLALDLSTMVWSTVATTGQKPGTRDSHSAVLVGHKMIVIGGTNGSKKVNDLHILDLRTREWTRPVCEGSPPSARESHTATVVGDSKLVIFGGSGEGEANYLNDVHILNLKTLTWSSPEVKGDLPAPRDSHTAVAVENKLIVYGGDCGDRYHGEVDVLHMDTLTWSRLPVQGSSPGVRAGHAAVNIGFKVYIIGGVGDKHYYNDVWVLDVNACSWSQLGICGQAPQGRFSHSAVVADFDIAIYGGCGEDERPLNELLILQLGGDHPNGRYNMSLCKMFGSHWNQEKRRFLRGVEYSKHVALASGDLNHGGCEMNGEVKSASLRNLDHVKRRKTSDLKSWNVESEQEEHSLSVSQHSSPSLSDQEQVPGHKLSSLAPETICVSPSVGSLKKQSMSHAQSNGAYEQRNHIRRNGREFHFSPGDFRRQPKTEHFIHVVHNGKPDMHLPRSDSKTTQRQIIPPLIGAEVHGTVDGAFDSGYLMTANVNGQILRGVLFAPGPAIVTRAFVPQTACLTTPVVFSQPCPSPAAQGNGSYARPQPRGSPDSSHHIHPSETRQISRTAQKPVKLNSDLQGVVLTLGGCHSES</sequence>
<organism evidence="4 5">
    <name type="scientific">Aristolochia fimbriata</name>
    <name type="common">White veined hardy Dutchman's pipe vine</name>
    <dbReference type="NCBI Taxonomy" id="158543"/>
    <lineage>
        <taxon>Eukaryota</taxon>
        <taxon>Viridiplantae</taxon>
        <taxon>Streptophyta</taxon>
        <taxon>Embryophyta</taxon>
        <taxon>Tracheophyta</taxon>
        <taxon>Spermatophyta</taxon>
        <taxon>Magnoliopsida</taxon>
        <taxon>Magnoliidae</taxon>
        <taxon>Piperales</taxon>
        <taxon>Aristolochiaceae</taxon>
        <taxon>Aristolochia</taxon>
    </lineage>
</organism>
<dbReference type="SUPFAM" id="SSF117281">
    <property type="entry name" value="Kelch motif"/>
    <property type="match status" value="1"/>
</dbReference>
<keyword evidence="1" id="KW-0880">Kelch repeat</keyword>
<evidence type="ECO:0000256" key="3">
    <source>
        <dbReference type="SAM" id="MobiDB-lite"/>
    </source>
</evidence>
<comment type="caution">
    <text evidence="4">The sequence shown here is derived from an EMBL/GenBank/DDBJ whole genome shotgun (WGS) entry which is preliminary data.</text>
</comment>
<feature type="compositionally biased region" description="Basic and acidic residues" evidence="3">
    <location>
        <begin position="464"/>
        <end position="475"/>
    </location>
</feature>
<evidence type="ECO:0000256" key="1">
    <source>
        <dbReference type="ARBA" id="ARBA00022441"/>
    </source>
</evidence>
<dbReference type="PANTHER" id="PTHR46228">
    <property type="entry name" value="KELCH DOMAIN-CONTAINING PROTEIN"/>
    <property type="match status" value="1"/>
</dbReference>
<name>A0AAV7FE25_ARIFI</name>
<keyword evidence="5" id="KW-1185">Reference proteome</keyword>
<dbReference type="EMBL" id="JAINDJ010000002">
    <property type="protein sequence ID" value="KAG9457833.1"/>
    <property type="molecule type" value="Genomic_DNA"/>
</dbReference>
<feature type="region of interest" description="Disordered" evidence="3">
    <location>
        <begin position="386"/>
        <end position="427"/>
    </location>
</feature>
<dbReference type="Pfam" id="PF24681">
    <property type="entry name" value="Kelch_KLHDC2_KLHL20_DRC7"/>
    <property type="match status" value="1"/>
</dbReference>
<keyword evidence="2" id="KW-0677">Repeat</keyword>
<feature type="region of interest" description="Disordered" evidence="3">
    <location>
        <begin position="575"/>
        <end position="615"/>
    </location>
</feature>
<dbReference type="Proteomes" id="UP000825729">
    <property type="component" value="Unassembled WGS sequence"/>
</dbReference>
<dbReference type="Gene3D" id="2.120.10.80">
    <property type="entry name" value="Kelch-type beta propeller"/>
    <property type="match status" value="2"/>
</dbReference>
<accession>A0AAV7FE25</accession>
<reference evidence="4 5" key="1">
    <citation type="submission" date="2021-07" db="EMBL/GenBank/DDBJ databases">
        <title>The Aristolochia fimbriata genome: insights into angiosperm evolution, floral development and chemical biosynthesis.</title>
        <authorList>
            <person name="Jiao Y."/>
        </authorList>
    </citation>
    <scope>NUCLEOTIDE SEQUENCE [LARGE SCALE GENOMIC DNA]</scope>
    <source>
        <strain evidence="4">IBCAS-2021</strain>
        <tissue evidence="4">Leaf</tissue>
    </source>
</reference>
<feature type="compositionally biased region" description="Low complexity" evidence="3">
    <location>
        <begin position="403"/>
        <end position="414"/>
    </location>
</feature>
<dbReference type="PANTHER" id="PTHR46228:SF2">
    <property type="entry name" value="KELCH REPEAT PROTEIN (AFU_ORTHOLOGUE AFUA_4G14350)"/>
    <property type="match status" value="1"/>
</dbReference>
<dbReference type="SMART" id="SM00612">
    <property type="entry name" value="Kelch"/>
    <property type="match status" value="5"/>
</dbReference>
<evidence type="ECO:0000313" key="4">
    <source>
        <dbReference type="EMBL" id="KAG9457833.1"/>
    </source>
</evidence>
<dbReference type="AlphaFoldDB" id="A0AAV7FE25"/>
<feature type="region of interest" description="Disordered" evidence="3">
    <location>
        <begin position="454"/>
        <end position="475"/>
    </location>
</feature>
<gene>
    <name evidence="4" type="ORF">H6P81_002341</name>
</gene>